<evidence type="ECO:0000256" key="2">
    <source>
        <dbReference type="ARBA" id="ARBA00022679"/>
    </source>
</evidence>
<reference evidence="6" key="1">
    <citation type="submission" date="2022-05" db="EMBL/GenBank/DDBJ databases">
        <title>Impact of host demography and evolutionary history on endosymbiont molecular evolution: a test in carpenter ants (Genus Camponotus) and their Blochmannia endosymbionts.</title>
        <authorList>
            <person name="Manthey J.D."/>
            <person name="Giron J.C."/>
            <person name="Hruska J.P."/>
        </authorList>
    </citation>
    <scope>NUCLEOTIDE SEQUENCE</scope>
    <source>
        <strain evidence="6">C-039</strain>
    </source>
</reference>
<dbReference type="InterPro" id="IPR029044">
    <property type="entry name" value="Nucleotide-diphossugar_trans"/>
</dbReference>
<dbReference type="InterPro" id="IPR003329">
    <property type="entry name" value="Cytidylyl_trans"/>
</dbReference>
<name>A0A9Q8TYG5_9ENTR</name>
<dbReference type="Pfam" id="PF02348">
    <property type="entry name" value="CTP_transf_3"/>
    <property type="match status" value="1"/>
</dbReference>
<dbReference type="GO" id="GO:0016020">
    <property type="term" value="C:membrane"/>
    <property type="evidence" value="ECO:0007669"/>
    <property type="project" value="UniProtKB-SubCell"/>
</dbReference>
<dbReference type="NCBIfam" id="NF003952">
    <property type="entry name" value="PRK05450.1-5"/>
    <property type="match status" value="1"/>
</dbReference>
<dbReference type="PANTHER" id="PTHR42866">
    <property type="entry name" value="3-DEOXY-MANNO-OCTULOSONATE CYTIDYLYLTRANSFERASE"/>
    <property type="match status" value="1"/>
</dbReference>
<dbReference type="GO" id="GO:0008690">
    <property type="term" value="F:3-deoxy-manno-octulosonate cytidylyltransferase activity"/>
    <property type="evidence" value="ECO:0007669"/>
    <property type="project" value="UniProtKB-UniRule"/>
</dbReference>
<proteinExistence type="inferred from homology"/>
<organism evidence="6 7">
    <name type="scientific">Candidatus Blochmannia vicinus</name>
    <name type="common">nom. nud.</name>
    <dbReference type="NCBI Taxonomy" id="251540"/>
    <lineage>
        <taxon>Bacteria</taxon>
        <taxon>Pseudomonadati</taxon>
        <taxon>Pseudomonadota</taxon>
        <taxon>Gammaproteobacteria</taxon>
        <taxon>Enterobacterales</taxon>
        <taxon>Enterobacteriaceae</taxon>
        <taxon>ant endosymbionts</taxon>
        <taxon>Candidatus Blochmanniella</taxon>
    </lineage>
</organism>
<evidence type="ECO:0000256" key="1">
    <source>
        <dbReference type="ARBA" id="ARBA00004370"/>
    </source>
</evidence>
<dbReference type="EC" id="2.7.7.38" evidence="5"/>
<dbReference type="RefSeq" id="WP_250248838.1">
    <property type="nucleotide sequence ID" value="NZ_CP097753.1"/>
</dbReference>
<evidence type="ECO:0000313" key="6">
    <source>
        <dbReference type="EMBL" id="URJ28381.1"/>
    </source>
</evidence>
<dbReference type="PANTHER" id="PTHR42866:SF2">
    <property type="entry name" value="3-DEOXY-MANNO-OCTULOSONATE CYTIDYLYLTRANSFERASE, MITOCHONDRIAL"/>
    <property type="match status" value="1"/>
</dbReference>
<dbReference type="GO" id="GO:0033468">
    <property type="term" value="P:CMP-keto-3-deoxy-D-manno-octulosonic acid biosynthetic process"/>
    <property type="evidence" value="ECO:0007669"/>
    <property type="project" value="UniProtKB-UniRule"/>
</dbReference>
<gene>
    <name evidence="5 6" type="primary">kdsB</name>
    <name evidence="6" type="ORF">M9393_01320</name>
</gene>
<dbReference type="InterPro" id="IPR004528">
    <property type="entry name" value="KdsB"/>
</dbReference>
<dbReference type="Gene3D" id="3.90.550.10">
    <property type="entry name" value="Spore Coat Polysaccharide Biosynthesis Protein SpsA, Chain A"/>
    <property type="match status" value="1"/>
</dbReference>
<sequence length="255" mass="28925">MNFVVIIPVRFFSTRFPGKALADIHGKPMIVRVMEKALDSGADKVIVATDSVRIAQVVSSERSSGEVYLTRSDHQSGIERLGEVAANYKFPDNQIIVHLQGDEPLISPIMIRQVANTLDSVKSTTGMATLATSLHSLEEACDNNVVKVVINMNNNALYFSRSMIPWNRGYFDNHPDSRPSRILLRHIGIYSYQVNFLYHYIKWTESPLEKLEQLEQLRVLWHGETIYVSVIDNVFNISVDTPESLRRVNMLFGND</sequence>
<dbReference type="AlphaFoldDB" id="A0A9Q8TYG5"/>
<keyword evidence="2 5" id="KW-0808">Transferase</keyword>
<comment type="similarity">
    <text evidence="5">Belongs to the KdsB family.</text>
</comment>
<keyword evidence="5" id="KW-0963">Cytoplasm</keyword>
<dbReference type="Proteomes" id="UP001056209">
    <property type="component" value="Chromosome"/>
</dbReference>
<comment type="catalytic activity">
    <reaction evidence="5">
        <text>3-deoxy-alpha-D-manno-oct-2-ulosonate + CTP = CMP-3-deoxy-beta-D-manno-octulosonate + diphosphate</text>
        <dbReference type="Rhea" id="RHEA:23448"/>
        <dbReference type="ChEBI" id="CHEBI:33019"/>
        <dbReference type="ChEBI" id="CHEBI:37563"/>
        <dbReference type="ChEBI" id="CHEBI:85986"/>
        <dbReference type="ChEBI" id="CHEBI:85987"/>
        <dbReference type="EC" id="2.7.7.38"/>
    </reaction>
</comment>
<keyword evidence="4 5" id="KW-0448">Lipopolysaccharide biosynthesis</keyword>
<dbReference type="CDD" id="cd02517">
    <property type="entry name" value="CMP-KDO-Synthetase"/>
    <property type="match status" value="1"/>
</dbReference>
<accession>A0A9Q8TYG5</accession>
<evidence type="ECO:0000256" key="5">
    <source>
        <dbReference type="HAMAP-Rule" id="MF_00057"/>
    </source>
</evidence>
<dbReference type="EMBL" id="CP097753">
    <property type="protein sequence ID" value="URJ28381.1"/>
    <property type="molecule type" value="Genomic_DNA"/>
</dbReference>
<dbReference type="FunFam" id="3.90.550.10:FF:000011">
    <property type="entry name" value="3-deoxy-manno-octulosonate cytidylyltransferase"/>
    <property type="match status" value="1"/>
</dbReference>
<dbReference type="NCBIfam" id="TIGR00466">
    <property type="entry name" value="kdsB"/>
    <property type="match status" value="1"/>
</dbReference>
<dbReference type="SUPFAM" id="SSF53448">
    <property type="entry name" value="Nucleotide-diphospho-sugar transferases"/>
    <property type="match status" value="1"/>
</dbReference>
<keyword evidence="3 5" id="KW-0548">Nucleotidyltransferase</keyword>
<evidence type="ECO:0000256" key="4">
    <source>
        <dbReference type="ARBA" id="ARBA00022985"/>
    </source>
</evidence>
<dbReference type="GO" id="GO:0009103">
    <property type="term" value="P:lipopolysaccharide biosynthetic process"/>
    <property type="evidence" value="ECO:0007669"/>
    <property type="project" value="UniProtKB-UniRule"/>
</dbReference>
<dbReference type="GO" id="GO:0005829">
    <property type="term" value="C:cytosol"/>
    <property type="evidence" value="ECO:0007669"/>
    <property type="project" value="TreeGrafter"/>
</dbReference>
<protein>
    <recommendedName>
        <fullName evidence="5">3-deoxy-manno-octulosonate cytidylyltransferase</fullName>
        <ecNumber evidence="5">2.7.7.38</ecNumber>
    </recommendedName>
    <alternativeName>
        <fullName evidence="5">CMP-2-keto-3-deoxyoctulosonic acid synthase</fullName>
        <shortName evidence="5">CKS</shortName>
        <shortName evidence="5">CMP-KDO synthase</shortName>
    </alternativeName>
</protein>
<comment type="subcellular location">
    <subcellularLocation>
        <location evidence="5">Cytoplasm</location>
    </subcellularLocation>
    <subcellularLocation>
        <location evidence="1">Membrane</location>
    </subcellularLocation>
</comment>
<dbReference type="HAMAP" id="MF_00057">
    <property type="entry name" value="KdsB"/>
    <property type="match status" value="1"/>
</dbReference>
<comment type="pathway">
    <text evidence="5">Nucleotide-sugar biosynthesis; CMP-3-deoxy-D-manno-octulosonate biosynthesis; CMP-3-deoxy-D-manno-octulosonate from 3-deoxy-D-manno-octulosonate and CTP: step 1/1.</text>
</comment>
<evidence type="ECO:0000256" key="3">
    <source>
        <dbReference type="ARBA" id="ARBA00022695"/>
    </source>
</evidence>
<evidence type="ECO:0000313" key="7">
    <source>
        <dbReference type="Proteomes" id="UP001056209"/>
    </source>
</evidence>
<comment type="function">
    <text evidence="5">Activates KDO (a required 8-carbon sugar) for incorporation into bacterial lipopolysaccharide in Gram-negative bacteria.</text>
</comment>